<accession>A0A8J8T3Y5</accession>
<feature type="region of interest" description="Disordered" evidence="1">
    <location>
        <begin position="13"/>
        <end position="73"/>
    </location>
</feature>
<protein>
    <submittedName>
        <fullName evidence="2">Uncharacterized protein</fullName>
    </submittedName>
</protein>
<evidence type="ECO:0000313" key="2">
    <source>
        <dbReference type="EMBL" id="TNV80568.1"/>
    </source>
</evidence>
<keyword evidence="3" id="KW-1185">Reference proteome</keyword>
<reference evidence="2" key="1">
    <citation type="submission" date="2019-06" db="EMBL/GenBank/DDBJ databases">
        <authorList>
            <person name="Zheng W."/>
        </authorList>
    </citation>
    <scope>NUCLEOTIDE SEQUENCE</scope>
    <source>
        <strain evidence="2">QDHG01</strain>
    </source>
</reference>
<name>A0A8J8T3Y5_HALGN</name>
<evidence type="ECO:0000256" key="1">
    <source>
        <dbReference type="SAM" id="MobiDB-lite"/>
    </source>
</evidence>
<dbReference type="AlphaFoldDB" id="A0A8J8T3Y5"/>
<proteinExistence type="predicted"/>
<organism evidence="2 3">
    <name type="scientific">Halteria grandinella</name>
    <dbReference type="NCBI Taxonomy" id="5974"/>
    <lineage>
        <taxon>Eukaryota</taxon>
        <taxon>Sar</taxon>
        <taxon>Alveolata</taxon>
        <taxon>Ciliophora</taxon>
        <taxon>Intramacronucleata</taxon>
        <taxon>Spirotrichea</taxon>
        <taxon>Stichotrichia</taxon>
        <taxon>Sporadotrichida</taxon>
        <taxon>Halteriidae</taxon>
        <taxon>Halteria</taxon>
    </lineage>
</organism>
<feature type="compositionally biased region" description="Polar residues" evidence="1">
    <location>
        <begin position="25"/>
        <end position="47"/>
    </location>
</feature>
<dbReference type="Proteomes" id="UP000785679">
    <property type="component" value="Unassembled WGS sequence"/>
</dbReference>
<gene>
    <name evidence="2" type="ORF">FGO68_gene5259</name>
</gene>
<comment type="caution">
    <text evidence="2">The sequence shown here is derived from an EMBL/GenBank/DDBJ whole genome shotgun (WGS) entry which is preliminary data.</text>
</comment>
<sequence>MLEQRRQMFQINMSQANPTFPRFQPLQQSKPQSQYQPINFSFSQQPTPQFPKPSDYSFSKEKQPLSTRSPPFYIDKKPCKVEQQVIKMEILKEDSVEETKEDIIEEKDVSPGLKCRVPINLIVAISLYLSTQEQFTKYTQLNKRSRVAMFQPRLRKQRPDPLRVYFSERDELQVRGISSLYKFSNELTLDTRYRRLYSSSQFIKKRQESINYQLGTLGDVALRNLESFLAKSVTVIDYELPEIKRDFNINLELGNDYLCTYFLVHEKDSQRILTDYINKVYLRLENLFELLDRAKRTRKIGFSNVNLPEIKNQFKQLEKNAAKETLQASKRPQNLQPKCSSLAQTAYRIQQSIFGHVDSITFYECQISICGIERMEYSFSALSELIFEDCNFVNGTNKGSTQPRQTNLTNLKKLKVIENGHISLVKDFNEQLQSHYFFKLPILKELIPLKDMSQRMNLDELDLYLYLPADPSDLLPYLSKNAILRDYYTEITLDYIQKFISILKRLEKENSKPYSVTLHIAKFLLIKPKMGTYSAFDFKGQIEGALKEFILIPSLKALKENHELILMEFGVEGCESTLNVMIHRNAGTFYLKYS</sequence>
<dbReference type="EMBL" id="RRYP01007339">
    <property type="protein sequence ID" value="TNV80568.1"/>
    <property type="molecule type" value="Genomic_DNA"/>
</dbReference>
<evidence type="ECO:0000313" key="3">
    <source>
        <dbReference type="Proteomes" id="UP000785679"/>
    </source>
</evidence>